<dbReference type="KEGG" id="fpla:A4U99_09935"/>
<dbReference type="RefSeq" id="WP_065534788.1">
    <property type="nucleotide sequence ID" value="NZ_CP015406.2"/>
</dbReference>
<reference evidence="2 3" key="1">
    <citation type="submission" date="2020-11" db="EMBL/GenBank/DDBJ databases">
        <title>Closed and high quality bacterial genomes of the OMM12 community.</title>
        <authorList>
            <person name="Marbouty M."/>
            <person name="Lamy-Besnier Q."/>
            <person name="Debarbieux L."/>
            <person name="Koszul R."/>
        </authorList>
    </citation>
    <scope>NUCLEOTIDE SEQUENCE [LARGE SCALE GENOMIC DNA]</scope>
    <source>
        <strain evidence="2 3">YL31</strain>
    </source>
</reference>
<dbReference type="InterPro" id="IPR024760">
    <property type="entry name" value="HTH_dom_conjug_TS-like"/>
</dbReference>
<proteinExistence type="predicted"/>
<dbReference type="Pfam" id="PF12645">
    <property type="entry name" value="HTH_16"/>
    <property type="match status" value="1"/>
</dbReference>
<name>A0AAX1KIM4_FLAPL</name>
<accession>A0AAX1KIM4</accession>
<gene>
    <name evidence="2" type="ORF">I5Q84_17840</name>
</gene>
<dbReference type="EMBL" id="CP065315">
    <property type="protein sequence ID" value="QQR05765.1"/>
    <property type="molecule type" value="Genomic_DNA"/>
</dbReference>
<feature type="domain" description="Helix-turn-helix conjugative transposon-like" evidence="1">
    <location>
        <begin position="13"/>
        <end position="77"/>
    </location>
</feature>
<dbReference type="AlphaFoldDB" id="A0AAX1KIM4"/>
<evidence type="ECO:0000259" key="1">
    <source>
        <dbReference type="Pfam" id="PF12645"/>
    </source>
</evidence>
<organism evidence="2 3">
    <name type="scientific">Flavonifractor plautii</name>
    <name type="common">Fusobacterium plautii</name>
    <dbReference type="NCBI Taxonomy" id="292800"/>
    <lineage>
        <taxon>Bacteria</taxon>
        <taxon>Bacillati</taxon>
        <taxon>Bacillota</taxon>
        <taxon>Clostridia</taxon>
        <taxon>Eubacteriales</taxon>
        <taxon>Oscillospiraceae</taxon>
        <taxon>Flavonifractor</taxon>
    </lineage>
</organism>
<evidence type="ECO:0000313" key="2">
    <source>
        <dbReference type="EMBL" id="QQR05765.1"/>
    </source>
</evidence>
<dbReference type="Proteomes" id="UP000595792">
    <property type="component" value="Chromosome"/>
</dbReference>
<sequence length="79" mass="8895">MKATYQKATLLPFPVIAAAVNGDPDAVARVVHHYSGYMAVLSMRLSCDSLGSCRFQLDYDLYQRLESKLVAVIFRFHLD</sequence>
<evidence type="ECO:0000313" key="3">
    <source>
        <dbReference type="Proteomes" id="UP000595792"/>
    </source>
</evidence>
<protein>
    <submittedName>
        <fullName evidence="2">Helix-turn-helix domain-containing protein</fullName>
    </submittedName>
</protein>